<dbReference type="AlphaFoldDB" id="X1HJ00"/>
<evidence type="ECO:0008006" key="2">
    <source>
        <dbReference type="Google" id="ProtNLM"/>
    </source>
</evidence>
<sequence length="34" mass="3671">EGNSYVNDAYSESEVTLSIKIQAGVGEINLEIVE</sequence>
<name>X1HJ00_9ZZZZ</name>
<dbReference type="EMBL" id="BARU01018212">
    <property type="protein sequence ID" value="GAH53814.1"/>
    <property type="molecule type" value="Genomic_DNA"/>
</dbReference>
<evidence type="ECO:0000313" key="1">
    <source>
        <dbReference type="EMBL" id="GAH53814.1"/>
    </source>
</evidence>
<feature type="non-terminal residue" evidence="1">
    <location>
        <position position="1"/>
    </location>
</feature>
<gene>
    <name evidence="1" type="ORF">S03H2_30122</name>
</gene>
<comment type="caution">
    <text evidence="1">The sequence shown here is derived from an EMBL/GenBank/DDBJ whole genome shotgun (WGS) entry which is preliminary data.</text>
</comment>
<accession>X1HJ00</accession>
<reference evidence="1" key="1">
    <citation type="journal article" date="2014" name="Front. Microbiol.">
        <title>High frequency of phylogenetically diverse reductive dehalogenase-homologous genes in deep subseafloor sedimentary metagenomes.</title>
        <authorList>
            <person name="Kawai M."/>
            <person name="Futagami T."/>
            <person name="Toyoda A."/>
            <person name="Takaki Y."/>
            <person name="Nishi S."/>
            <person name="Hori S."/>
            <person name="Arai W."/>
            <person name="Tsubouchi T."/>
            <person name="Morono Y."/>
            <person name="Uchiyama I."/>
            <person name="Ito T."/>
            <person name="Fujiyama A."/>
            <person name="Inagaki F."/>
            <person name="Takami H."/>
        </authorList>
    </citation>
    <scope>NUCLEOTIDE SEQUENCE</scope>
    <source>
        <strain evidence="1">Expedition CK06-06</strain>
    </source>
</reference>
<protein>
    <recommendedName>
        <fullName evidence="2">Cell wall-active antibiotics response LiaF-like C-terminal domain-containing protein</fullName>
    </recommendedName>
</protein>
<organism evidence="1">
    <name type="scientific">marine sediment metagenome</name>
    <dbReference type="NCBI Taxonomy" id="412755"/>
    <lineage>
        <taxon>unclassified sequences</taxon>
        <taxon>metagenomes</taxon>
        <taxon>ecological metagenomes</taxon>
    </lineage>
</organism>
<proteinExistence type="predicted"/>